<accession>A0A2N9G169</accession>
<feature type="signal peptide" evidence="2">
    <location>
        <begin position="1"/>
        <end position="32"/>
    </location>
</feature>
<feature type="region of interest" description="Disordered" evidence="1">
    <location>
        <begin position="34"/>
        <end position="55"/>
    </location>
</feature>
<reference evidence="3" key="1">
    <citation type="submission" date="2018-02" db="EMBL/GenBank/DDBJ databases">
        <authorList>
            <person name="Cohen D.B."/>
            <person name="Kent A.D."/>
        </authorList>
    </citation>
    <scope>NUCLEOTIDE SEQUENCE</scope>
</reference>
<feature type="chain" id="PRO_5014841495" description="Secreted protein" evidence="2">
    <location>
        <begin position="33"/>
        <end position="134"/>
    </location>
</feature>
<dbReference type="AlphaFoldDB" id="A0A2N9G169"/>
<name>A0A2N9G169_FAGSY</name>
<keyword evidence="2" id="KW-0732">Signal</keyword>
<dbReference type="EMBL" id="OIVN01001369">
    <property type="protein sequence ID" value="SPC93165.1"/>
    <property type="molecule type" value="Genomic_DNA"/>
</dbReference>
<evidence type="ECO:0000313" key="3">
    <source>
        <dbReference type="EMBL" id="SPC93165.1"/>
    </source>
</evidence>
<organism evidence="3">
    <name type="scientific">Fagus sylvatica</name>
    <name type="common">Beechnut</name>
    <dbReference type="NCBI Taxonomy" id="28930"/>
    <lineage>
        <taxon>Eukaryota</taxon>
        <taxon>Viridiplantae</taxon>
        <taxon>Streptophyta</taxon>
        <taxon>Embryophyta</taxon>
        <taxon>Tracheophyta</taxon>
        <taxon>Spermatophyta</taxon>
        <taxon>Magnoliopsida</taxon>
        <taxon>eudicotyledons</taxon>
        <taxon>Gunneridae</taxon>
        <taxon>Pentapetalae</taxon>
        <taxon>rosids</taxon>
        <taxon>fabids</taxon>
        <taxon>Fagales</taxon>
        <taxon>Fagaceae</taxon>
        <taxon>Fagus</taxon>
    </lineage>
</organism>
<sequence>MLCPALFSFSSASAHLLCLCSLPLLSAQLCRAEPPPRAGLSSHNLPHPESDPTLSVSALSQLPLSTAPDPDPTRRSVSSWLRAARWDSSLDRSSWLRAARWDSSSDQSSWLMAAPGVCWVCGFVGLWVCDGGFV</sequence>
<evidence type="ECO:0008006" key="4">
    <source>
        <dbReference type="Google" id="ProtNLM"/>
    </source>
</evidence>
<gene>
    <name evidence="3" type="ORF">FSB_LOCUS21047</name>
</gene>
<evidence type="ECO:0000256" key="1">
    <source>
        <dbReference type="SAM" id="MobiDB-lite"/>
    </source>
</evidence>
<evidence type="ECO:0000256" key="2">
    <source>
        <dbReference type="SAM" id="SignalP"/>
    </source>
</evidence>
<proteinExistence type="predicted"/>
<protein>
    <recommendedName>
        <fullName evidence="4">Secreted protein</fullName>
    </recommendedName>
</protein>